<dbReference type="SUPFAM" id="SSF57196">
    <property type="entry name" value="EGF/Laminin"/>
    <property type="match status" value="1"/>
</dbReference>
<evidence type="ECO:0000256" key="3">
    <source>
        <dbReference type="PROSITE-ProRule" id="PRU00076"/>
    </source>
</evidence>
<dbReference type="Pfam" id="PF00008">
    <property type="entry name" value="EGF"/>
    <property type="match status" value="1"/>
</dbReference>
<evidence type="ECO:0000313" key="6">
    <source>
        <dbReference type="Proteomes" id="UP001159428"/>
    </source>
</evidence>
<keyword evidence="6" id="KW-1185">Reference proteome</keyword>
<keyword evidence="1 3" id="KW-0245">EGF-like domain</keyword>
<feature type="domain" description="EGF-like" evidence="4">
    <location>
        <begin position="62"/>
        <end position="100"/>
    </location>
</feature>
<feature type="disulfide bond" evidence="3">
    <location>
        <begin position="71"/>
        <end position="88"/>
    </location>
</feature>
<evidence type="ECO:0000256" key="1">
    <source>
        <dbReference type="ARBA" id="ARBA00022536"/>
    </source>
</evidence>
<gene>
    <name evidence="5" type="ORF">PMEA_00013333</name>
</gene>
<dbReference type="Proteomes" id="UP001159428">
    <property type="component" value="Unassembled WGS sequence"/>
</dbReference>
<reference evidence="5 6" key="1">
    <citation type="submission" date="2022-05" db="EMBL/GenBank/DDBJ databases">
        <authorList>
            <consortium name="Genoscope - CEA"/>
            <person name="William W."/>
        </authorList>
    </citation>
    <scope>NUCLEOTIDE SEQUENCE [LARGE SCALE GENOMIC DNA]</scope>
</reference>
<dbReference type="InterPro" id="IPR000742">
    <property type="entry name" value="EGF"/>
</dbReference>
<dbReference type="FunFam" id="2.10.25.10:FF:000118">
    <property type="entry name" value="protein delta homolog 2"/>
    <property type="match status" value="1"/>
</dbReference>
<proteinExistence type="predicted"/>
<dbReference type="CDD" id="cd00054">
    <property type="entry name" value="EGF_CA"/>
    <property type="match status" value="1"/>
</dbReference>
<dbReference type="SMART" id="SM00181">
    <property type="entry name" value="EGF"/>
    <property type="match status" value="1"/>
</dbReference>
<organism evidence="5 6">
    <name type="scientific">Pocillopora meandrina</name>
    <dbReference type="NCBI Taxonomy" id="46732"/>
    <lineage>
        <taxon>Eukaryota</taxon>
        <taxon>Metazoa</taxon>
        <taxon>Cnidaria</taxon>
        <taxon>Anthozoa</taxon>
        <taxon>Hexacorallia</taxon>
        <taxon>Scleractinia</taxon>
        <taxon>Astrocoeniina</taxon>
        <taxon>Pocilloporidae</taxon>
        <taxon>Pocillopora</taxon>
    </lineage>
</organism>
<keyword evidence="2 3" id="KW-1015">Disulfide bond</keyword>
<protein>
    <recommendedName>
        <fullName evidence="4">EGF-like domain-containing protein</fullName>
    </recommendedName>
</protein>
<accession>A0AAU9WWY2</accession>
<feature type="disulfide bond" evidence="3">
    <location>
        <begin position="90"/>
        <end position="99"/>
    </location>
</feature>
<sequence>MFHCALACLRNNLCLSLNMATSHGTDGKLWCELLSSDKNRNAGNYHKNTTFTGWSQQSFPLFQSPCSSSPCQNGGTCIPNFSSNTIDCLCKESFFGEFCEKAVKSCKEIYEANKSNVSKLVSLHLGSQLTTVLCHMGDFGCGDGGWTPVMKINGNKSTFHYDSGYWSNKTEYNTAGGETGFDSQETKLPTYWNTSFSKICLGMKIGEQIRFIVINMKASSLYSLIADGKYRNTS</sequence>
<name>A0AAU9WWY2_9CNID</name>
<dbReference type="PROSITE" id="PS00022">
    <property type="entry name" value="EGF_1"/>
    <property type="match status" value="1"/>
</dbReference>
<comment type="caution">
    <text evidence="5">The sequence shown here is derived from an EMBL/GenBank/DDBJ whole genome shotgun (WGS) entry which is preliminary data.</text>
</comment>
<evidence type="ECO:0000259" key="4">
    <source>
        <dbReference type="PROSITE" id="PS50026"/>
    </source>
</evidence>
<dbReference type="Gene3D" id="2.10.25.10">
    <property type="entry name" value="Laminin"/>
    <property type="match status" value="1"/>
</dbReference>
<comment type="caution">
    <text evidence="3">Lacks conserved residue(s) required for the propagation of feature annotation.</text>
</comment>
<dbReference type="EMBL" id="CALNXJ010000023">
    <property type="protein sequence ID" value="CAH3128168.1"/>
    <property type="molecule type" value="Genomic_DNA"/>
</dbReference>
<evidence type="ECO:0000256" key="2">
    <source>
        <dbReference type="ARBA" id="ARBA00023157"/>
    </source>
</evidence>
<evidence type="ECO:0000313" key="5">
    <source>
        <dbReference type="EMBL" id="CAH3128168.1"/>
    </source>
</evidence>
<dbReference type="AlphaFoldDB" id="A0AAU9WWY2"/>
<dbReference type="PROSITE" id="PS50026">
    <property type="entry name" value="EGF_3"/>
    <property type="match status" value="1"/>
</dbReference>